<name>A0A7W6ERY2_9BACT</name>
<dbReference type="EMBL" id="JACIBY010000009">
    <property type="protein sequence ID" value="MBB3840150.1"/>
    <property type="molecule type" value="Genomic_DNA"/>
</dbReference>
<dbReference type="Proteomes" id="UP000541352">
    <property type="component" value="Unassembled WGS sequence"/>
</dbReference>
<protein>
    <submittedName>
        <fullName evidence="2">Uncharacterized protein (DUF2062 family)</fullName>
    </submittedName>
</protein>
<evidence type="ECO:0000313" key="2">
    <source>
        <dbReference type="EMBL" id="MBB3840150.1"/>
    </source>
</evidence>
<comment type="caution">
    <text evidence="2">The sequence shown here is derived from an EMBL/GenBank/DDBJ whole genome shotgun (WGS) entry which is preliminary data.</text>
</comment>
<feature type="transmembrane region" description="Helical" evidence="1">
    <location>
        <begin position="6"/>
        <end position="25"/>
    </location>
</feature>
<gene>
    <name evidence="2" type="ORF">FHS57_004163</name>
</gene>
<evidence type="ECO:0000313" key="3">
    <source>
        <dbReference type="Proteomes" id="UP000541352"/>
    </source>
</evidence>
<keyword evidence="3" id="KW-1185">Reference proteome</keyword>
<keyword evidence="1" id="KW-0472">Membrane</keyword>
<keyword evidence="1" id="KW-0812">Transmembrane</keyword>
<organism evidence="2 3">
    <name type="scientific">Runella defluvii</name>
    <dbReference type="NCBI Taxonomy" id="370973"/>
    <lineage>
        <taxon>Bacteria</taxon>
        <taxon>Pseudomonadati</taxon>
        <taxon>Bacteroidota</taxon>
        <taxon>Cytophagia</taxon>
        <taxon>Cytophagales</taxon>
        <taxon>Spirosomataceae</taxon>
        <taxon>Runella</taxon>
    </lineage>
</organism>
<evidence type="ECO:0000256" key="1">
    <source>
        <dbReference type="SAM" id="Phobius"/>
    </source>
</evidence>
<accession>A0A7W6ERY2</accession>
<dbReference type="AlphaFoldDB" id="A0A7W6ERY2"/>
<reference evidence="2 3" key="1">
    <citation type="submission" date="2020-08" db="EMBL/GenBank/DDBJ databases">
        <title>Genomic Encyclopedia of Type Strains, Phase IV (KMG-IV): sequencing the most valuable type-strain genomes for metagenomic binning, comparative biology and taxonomic classification.</title>
        <authorList>
            <person name="Goeker M."/>
        </authorList>
    </citation>
    <scope>NUCLEOTIDE SEQUENCE [LARGE SCALE GENOMIC DNA]</scope>
    <source>
        <strain evidence="2 3">DSM 17976</strain>
    </source>
</reference>
<sequence length="47" mass="5169">MKFIVIPIFGVVFDVIIDALVFGVISDNMIMKSGLPTKYNPITIGQL</sequence>
<proteinExistence type="predicted"/>
<keyword evidence="1" id="KW-1133">Transmembrane helix</keyword>
<dbReference type="RefSeq" id="WP_183976943.1">
    <property type="nucleotide sequence ID" value="NZ_JACIBY010000009.1"/>
</dbReference>